<evidence type="ECO:0000313" key="2">
    <source>
        <dbReference type="EnsemblPlants" id="OMERI10G05860.1"/>
    </source>
</evidence>
<dbReference type="AlphaFoldDB" id="A0A0E0EX99"/>
<dbReference type="Gramene" id="OMERI10G05860.1">
    <property type="protein sequence ID" value="OMERI10G05860.1"/>
    <property type="gene ID" value="OMERI10G05860"/>
</dbReference>
<keyword evidence="3" id="KW-1185">Reference proteome</keyword>
<keyword evidence="1" id="KW-1133">Transmembrane helix</keyword>
<dbReference type="Proteomes" id="UP000008021">
    <property type="component" value="Chromosome 10"/>
</dbReference>
<reference evidence="2" key="2">
    <citation type="submission" date="2018-05" db="EMBL/GenBank/DDBJ databases">
        <title>OmerRS3 (Oryza meridionalis Reference Sequence Version 3).</title>
        <authorList>
            <person name="Zhang J."/>
            <person name="Kudrna D."/>
            <person name="Lee S."/>
            <person name="Talag J."/>
            <person name="Welchert J."/>
            <person name="Wing R.A."/>
        </authorList>
    </citation>
    <scope>NUCLEOTIDE SEQUENCE [LARGE SCALE GENOMIC DNA]</scope>
    <source>
        <strain evidence="2">cv. OR44</strain>
    </source>
</reference>
<name>A0A0E0EX99_9ORYZ</name>
<dbReference type="HOGENOM" id="CLU_1707099_0_0_1"/>
<organism evidence="2">
    <name type="scientific">Oryza meridionalis</name>
    <dbReference type="NCBI Taxonomy" id="40149"/>
    <lineage>
        <taxon>Eukaryota</taxon>
        <taxon>Viridiplantae</taxon>
        <taxon>Streptophyta</taxon>
        <taxon>Embryophyta</taxon>
        <taxon>Tracheophyta</taxon>
        <taxon>Spermatophyta</taxon>
        <taxon>Magnoliopsida</taxon>
        <taxon>Liliopsida</taxon>
        <taxon>Poales</taxon>
        <taxon>Poaceae</taxon>
        <taxon>BOP clade</taxon>
        <taxon>Oryzoideae</taxon>
        <taxon>Oryzeae</taxon>
        <taxon>Oryzinae</taxon>
        <taxon>Oryza</taxon>
    </lineage>
</organism>
<feature type="transmembrane region" description="Helical" evidence="1">
    <location>
        <begin position="108"/>
        <end position="129"/>
    </location>
</feature>
<sequence length="154" mass="17469">MAREVKSIKASIVLDDGKSEAEVTRQTWWELFDLCACKVFRSIICLPWPTSIDNAGGCTSYAETGKTFGQSKQIHQDTMAPGVVYYAIKKIFGCSYSFLVEVQQMRDFTHLIVFCILVVCLRVVMLMTAKRITSQYIALIPFCAFLIKLKITIY</sequence>
<proteinExistence type="predicted"/>
<protein>
    <submittedName>
        <fullName evidence="2">Uncharacterized protein</fullName>
    </submittedName>
</protein>
<reference evidence="2" key="1">
    <citation type="submission" date="2015-04" db="UniProtKB">
        <authorList>
            <consortium name="EnsemblPlants"/>
        </authorList>
    </citation>
    <scope>IDENTIFICATION</scope>
</reference>
<keyword evidence="1" id="KW-0472">Membrane</keyword>
<feature type="transmembrane region" description="Helical" evidence="1">
    <location>
        <begin position="135"/>
        <end position="153"/>
    </location>
</feature>
<keyword evidence="1" id="KW-0812">Transmembrane</keyword>
<accession>A0A0E0EX99</accession>
<evidence type="ECO:0000313" key="3">
    <source>
        <dbReference type="Proteomes" id="UP000008021"/>
    </source>
</evidence>
<dbReference type="EnsemblPlants" id="OMERI10G05860.1">
    <property type="protein sequence ID" value="OMERI10G05860.1"/>
    <property type="gene ID" value="OMERI10G05860"/>
</dbReference>
<evidence type="ECO:0000256" key="1">
    <source>
        <dbReference type="SAM" id="Phobius"/>
    </source>
</evidence>